<evidence type="ECO:0000313" key="6">
    <source>
        <dbReference type="EMBL" id="OUP54596.1"/>
    </source>
</evidence>
<dbReference type="Proteomes" id="UP000195897">
    <property type="component" value="Unassembled WGS sequence"/>
</dbReference>
<protein>
    <recommendedName>
        <fullName evidence="4">Cys-tRNA(Pro)/Cys-tRNA(Cys) deacylase</fullName>
        <ecNumber evidence="4">4.2.-.-</ecNumber>
    </recommendedName>
</protein>
<evidence type="ECO:0000256" key="2">
    <source>
        <dbReference type="ARBA" id="ARBA00022917"/>
    </source>
</evidence>
<dbReference type="GO" id="GO:0006412">
    <property type="term" value="P:translation"/>
    <property type="evidence" value="ECO:0007669"/>
    <property type="project" value="UniProtKB-KW"/>
</dbReference>
<reference evidence="8 9" key="1">
    <citation type="submission" date="2017-04" db="EMBL/GenBank/DDBJ databases">
        <title>Function of individual gut microbiota members based on whole genome sequencing of pure cultures obtained from chicken caecum.</title>
        <authorList>
            <person name="Medvecky M."/>
            <person name="Cejkova D."/>
            <person name="Polansky O."/>
            <person name="Karasova D."/>
            <person name="Kubasova T."/>
            <person name="Cizek A."/>
            <person name="Rychlik I."/>
        </authorList>
    </citation>
    <scope>NUCLEOTIDE SEQUENCE [LARGE SCALE GENOMIC DNA]</scope>
    <source>
        <strain evidence="8">An179</strain>
        <strain evidence="9">An180</strain>
    </source>
</reference>
<dbReference type="SUPFAM" id="SSF55826">
    <property type="entry name" value="YbaK/ProRS associated domain"/>
    <property type="match status" value="1"/>
</dbReference>
<proteinExistence type="inferred from homology"/>
<dbReference type="InterPro" id="IPR036754">
    <property type="entry name" value="YbaK/aa-tRNA-synt-asso_dom_sf"/>
</dbReference>
<feature type="domain" description="YbaK/aminoacyl-tRNA synthetase-associated" evidence="5">
    <location>
        <begin position="33"/>
        <end position="145"/>
    </location>
</feature>
<dbReference type="AlphaFoldDB" id="A0A1Y4LD07"/>
<dbReference type="InterPro" id="IPR007214">
    <property type="entry name" value="YbaK/aa-tRNA-synth-assoc-dom"/>
</dbReference>
<dbReference type="Proteomes" id="UP000195326">
    <property type="component" value="Unassembled WGS sequence"/>
</dbReference>
<organism evidence="6 9">
    <name type="scientific">Butyricicoccus pullicaecorum</name>
    <dbReference type="NCBI Taxonomy" id="501571"/>
    <lineage>
        <taxon>Bacteria</taxon>
        <taxon>Bacillati</taxon>
        <taxon>Bacillota</taxon>
        <taxon>Clostridia</taxon>
        <taxon>Eubacteriales</taxon>
        <taxon>Butyricicoccaceae</taxon>
        <taxon>Butyricicoccus</taxon>
    </lineage>
</organism>
<gene>
    <name evidence="7" type="ORF">B5F15_05550</name>
    <name evidence="6" type="ORF">B5F17_01450</name>
</gene>
<dbReference type="STRING" id="501571.GCA_900143195_02800"/>
<dbReference type="Gene3D" id="3.90.960.10">
    <property type="entry name" value="YbaK/aminoacyl-tRNA synthetase-associated domain"/>
    <property type="match status" value="1"/>
</dbReference>
<evidence type="ECO:0000256" key="3">
    <source>
        <dbReference type="ARBA" id="ARBA00023239"/>
    </source>
</evidence>
<reference evidence="6" key="2">
    <citation type="journal article" date="2018" name="BMC Genomics">
        <title>Whole genome sequencing and function prediction of 133 gut anaerobes isolated from chicken caecum in pure cultures.</title>
        <authorList>
            <person name="Medvecky M."/>
            <person name="Cejkova D."/>
            <person name="Polansky O."/>
            <person name="Karasova D."/>
            <person name="Kubasova T."/>
            <person name="Cizek A."/>
            <person name="Rychlik I."/>
        </authorList>
    </citation>
    <scope>NUCLEOTIDE SEQUENCE</scope>
    <source>
        <strain evidence="7">An179</strain>
        <strain evidence="6">An180</strain>
    </source>
</reference>
<keyword evidence="3 4" id="KW-0456">Lyase</keyword>
<dbReference type="PANTHER" id="PTHR30411:SF0">
    <property type="entry name" value="CYS-TRNA(PRO)_CYS-TRNA(CYS) DEACYLASE YBAK"/>
    <property type="match status" value="1"/>
</dbReference>
<dbReference type="Pfam" id="PF04073">
    <property type="entry name" value="tRNA_edit"/>
    <property type="match status" value="1"/>
</dbReference>
<dbReference type="EC" id="4.2.-.-" evidence="4"/>
<dbReference type="RefSeq" id="WP_016148107.1">
    <property type="nucleotide sequence ID" value="NZ_CABKSA010000002.1"/>
</dbReference>
<dbReference type="CDD" id="cd00002">
    <property type="entry name" value="YbaK_deacylase"/>
    <property type="match status" value="1"/>
</dbReference>
<evidence type="ECO:0000259" key="5">
    <source>
        <dbReference type="Pfam" id="PF04073"/>
    </source>
</evidence>
<dbReference type="PANTHER" id="PTHR30411">
    <property type="entry name" value="CYTOPLASMIC PROTEIN"/>
    <property type="match status" value="1"/>
</dbReference>
<dbReference type="PIRSF" id="PIRSF006181">
    <property type="entry name" value="EbsC_YbaK"/>
    <property type="match status" value="1"/>
</dbReference>
<keyword evidence="2 4" id="KW-0648">Protein biosynthesis</keyword>
<dbReference type="EMBL" id="NFKK01000001">
    <property type="protein sequence ID" value="OUP54596.1"/>
    <property type="molecule type" value="Genomic_DNA"/>
</dbReference>
<comment type="caution">
    <text evidence="6">The sequence shown here is derived from an EMBL/GenBank/DDBJ whole genome shotgun (WGS) entry which is preliminary data.</text>
</comment>
<dbReference type="GO" id="GO:0002161">
    <property type="term" value="F:aminoacyl-tRNA deacylase activity"/>
    <property type="evidence" value="ECO:0007669"/>
    <property type="project" value="InterPro"/>
</dbReference>
<evidence type="ECO:0000313" key="8">
    <source>
        <dbReference type="Proteomes" id="UP000195326"/>
    </source>
</evidence>
<accession>A0A1Y4LD07</accession>
<dbReference type="InterPro" id="IPR004369">
    <property type="entry name" value="Prolyl-tRNA_editing_YbaK/EbsC"/>
</dbReference>
<dbReference type="NCBIfam" id="TIGR00011">
    <property type="entry name" value="YbaK_EbsC"/>
    <property type="match status" value="1"/>
</dbReference>
<evidence type="ECO:0000313" key="9">
    <source>
        <dbReference type="Proteomes" id="UP000195897"/>
    </source>
</evidence>
<evidence type="ECO:0000256" key="4">
    <source>
        <dbReference type="PIRNR" id="PIRNR006181"/>
    </source>
</evidence>
<name>A0A1Y4LD07_9FIRM</name>
<dbReference type="EMBL" id="NFKL01000006">
    <property type="protein sequence ID" value="OUP59515.1"/>
    <property type="molecule type" value="Genomic_DNA"/>
</dbReference>
<evidence type="ECO:0000256" key="1">
    <source>
        <dbReference type="ARBA" id="ARBA00009798"/>
    </source>
</evidence>
<sequence length="157" mass="16937">MEKTNVMRILEQHGISYTPHSYPHGKEAVDGVSVAEMLGQDPECVYKTLVARGKSGGYFVFDIPVNAELDLKKAAKAVGEKAIELVHVKELLGLTGYVRGGCSPVGMKKQFPTVFHEIAEILPTIMVSAGKIGWQIECAPDDLIALVGAKTADLVKD</sequence>
<dbReference type="GO" id="GO:0016829">
    <property type="term" value="F:lyase activity"/>
    <property type="evidence" value="ECO:0007669"/>
    <property type="project" value="UniProtKB-KW"/>
</dbReference>
<comment type="similarity">
    <text evidence="1 4">Belongs to the prolyl-tRNA editing family. YbaK/EbsC subfamily.</text>
</comment>
<evidence type="ECO:0000313" key="7">
    <source>
        <dbReference type="EMBL" id="OUP59515.1"/>
    </source>
</evidence>